<evidence type="ECO:0000256" key="1">
    <source>
        <dbReference type="ARBA" id="ARBA00022729"/>
    </source>
</evidence>
<dbReference type="OrthoDB" id="623670at2759"/>
<dbReference type="EMBL" id="ML181239">
    <property type="protein sequence ID" value="THU76042.1"/>
    <property type="molecule type" value="Genomic_DNA"/>
</dbReference>
<sequence>ATWYDPNGRQGACGSSLQNSDHVVALPESRYDGGSHCWKRIGIHCKYVEAAVGDMCLDRDWDHIDITEETFQQLWNLGDGVIQV</sequence>
<dbReference type="InterPro" id="IPR051477">
    <property type="entry name" value="Expansin_CellWall"/>
</dbReference>
<organism evidence="2 3">
    <name type="scientific">Dendrothele bispora (strain CBS 962.96)</name>
    <dbReference type="NCBI Taxonomy" id="1314807"/>
    <lineage>
        <taxon>Eukaryota</taxon>
        <taxon>Fungi</taxon>
        <taxon>Dikarya</taxon>
        <taxon>Basidiomycota</taxon>
        <taxon>Agaricomycotina</taxon>
        <taxon>Agaricomycetes</taxon>
        <taxon>Agaricomycetidae</taxon>
        <taxon>Agaricales</taxon>
        <taxon>Agaricales incertae sedis</taxon>
        <taxon>Dendrothele</taxon>
    </lineage>
</organism>
<proteinExistence type="predicted"/>
<dbReference type="InterPro" id="IPR036908">
    <property type="entry name" value="RlpA-like_sf"/>
</dbReference>
<dbReference type="Gene3D" id="2.40.40.10">
    <property type="entry name" value="RlpA-like domain"/>
    <property type="match status" value="1"/>
</dbReference>
<dbReference type="SUPFAM" id="SSF50685">
    <property type="entry name" value="Barwin-like endoglucanases"/>
    <property type="match status" value="1"/>
</dbReference>
<keyword evidence="1" id="KW-0732">Signal</keyword>
<feature type="non-terminal residue" evidence="2">
    <location>
        <position position="84"/>
    </location>
</feature>
<evidence type="ECO:0000313" key="3">
    <source>
        <dbReference type="Proteomes" id="UP000297245"/>
    </source>
</evidence>
<protein>
    <submittedName>
        <fullName evidence="2">Uncharacterized protein</fullName>
    </submittedName>
</protein>
<dbReference type="AlphaFoldDB" id="A0A4S8KKM3"/>
<reference evidence="2 3" key="1">
    <citation type="journal article" date="2019" name="Nat. Ecol. Evol.">
        <title>Megaphylogeny resolves global patterns of mushroom evolution.</title>
        <authorList>
            <person name="Varga T."/>
            <person name="Krizsan K."/>
            <person name="Foldi C."/>
            <person name="Dima B."/>
            <person name="Sanchez-Garcia M."/>
            <person name="Sanchez-Ramirez S."/>
            <person name="Szollosi G.J."/>
            <person name="Szarkandi J.G."/>
            <person name="Papp V."/>
            <person name="Albert L."/>
            <person name="Andreopoulos W."/>
            <person name="Angelini C."/>
            <person name="Antonin V."/>
            <person name="Barry K.W."/>
            <person name="Bougher N.L."/>
            <person name="Buchanan P."/>
            <person name="Buyck B."/>
            <person name="Bense V."/>
            <person name="Catcheside P."/>
            <person name="Chovatia M."/>
            <person name="Cooper J."/>
            <person name="Damon W."/>
            <person name="Desjardin D."/>
            <person name="Finy P."/>
            <person name="Geml J."/>
            <person name="Haridas S."/>
            <person name="Hughes K."/>
            <person name="Justo A."/>
            <person name="Karasinski D."/>
            <person name="Kautmanova I."/>
            <person name="Kiss B."/>
            <person name="Kocsube S."/>
            <person name="Kotiranta H."/>
            <person name="LaButti K.M."/>
            <person name="Lechner B.E."/>
            <person name="Liimatainen K."/>
            <person name="Lipzen A."/>
            <person name="Lukacs Z."/>
            <person name="Mihaltcheva S."/>
            <person name="Morgado L.N."/>
            <person name="Niskanen T."/>
            <person name="Noordeloos M.E."/>
            <person name="Ohm R.A."/>
            <person name="Ortiz-Santana B."/>
            <person name="Ovrebo C."/>
            <person name="Racz N."/>
            <person name="Riley R."/>
            <person name="Savchenko A."/>
            <person name="Shiryaev A."/>
            <person name="Soop K."/>
            <person name="Spirin V."/>
            <person name="Szebenyi C."/>
            <person name="Tomsovsky M."/>
            <person name="Tulloss R.E."/>
            <person name="Uehling J."/>
            <person name="Grigoriev I.V."/>
            <person name="Vagvolgyi C."/>
            <person name="Papp T."/>
            <person name="Martin F.M."/>
            <person name="Miettinen O."/>
            <person name="Hibbett D.S."/>
            <person name="Nagy L.G."/>
        </authorList>
    </citation>
    <scope>NUCLEOTIDE SEQUENCE [LARGE SCALE GENOMIC DNA]</scope>
    <source>
        <strain evidence="2 3">CBS 962.96</strain>
    </source>
</reference>
<gene>
    <name evidence="2" type="ORF">K435DRAFT_639264</name>
</gene>
<name>A0A4S8KKM3_DENBC</name>
<dbReference type="Proteomes" id="UP000297245">
    <property type="component" value="Unassembled WGS sequence"/>
</dbReference>
<dbReference type="PANTHER" id="PTHR31836">
    <property type="match status" value="1"/>
</dbReference>
<dbReference type="PANTHER" id="PTHR31836:SF25">
    <property type="entry name" value="RLPA-LIKE PROTEIN DOUBLE-PSI BETA-BARREL DOMAIN-CONTAINING PROTEIN"/>
    <property type="match status" value="1"/>
</dbReference>
<accession>A0A4S8KKM3</accession>
<dbReference type="CDD" id="cd22191">
    <property type="entry name" value="DPBB_RlpA_EXP_N-like"/>
    <property type="match status" value="1"/>
</dbReference>
<feature type="non-terminal residue" evidence="2">
    <location>
        <position position="1"/>
    </location>
</feature>
<keyword evidence="3" id="KW-1185">Reference proteome</keyword>
<evidence type="ECO:0000313" key="2">
    <source>
        <dbReference type="EMBL" id="THU76042.1"/>
    </source>
</evidence>